<name>A0A8G2FVE2_PICTO</name>
<dbReference type="InterPro" id="IPR050501">
    <property type="entry name" value="ICDH/IPMDH"/>
</dbReference>
<keyword evidence="3" id="KW-0479">Metal-binding</keyword>
<evidence type="ECO:0000256" key="1">
    <source>
        <dbReference type="ARBA" id="ARBA00001936"/>
    </source>
</evidence>
<protein>
    <submittedName>
        <fullName evidence="8">3-isopropylmalate dehydrogenase</fullName>
    </submittedName>
</protein>
<keyword evidence="9" id="KW-1185">Reference proteome</keyword>
<comment type="caution">
    <text evidence="8">The sequence shown here is derived from an EMBL/GenBank/DDBJ whole genome shotgun (WGS) entry which is preliminary data.</text>
</comment>
<dbReference type="SMART" id="SM01329">
    <property type="entry name" value="Iso_dh"/>
    <property type="match status" value="1"/>
</dbReference>
<sequence length="335" mass="37477">MVDVALIPGDGIGREIMPGVAAAISSITGINFVTFDISSERYIKTGIIIKDDELEELKNYRAILFGAIGDPRVRPGIMEQGVILRLRRELELYMNIRPVRSFDDKIKITILRENTQDFYTDISGIIPGKRSFNVNGTRIEIDGSSCDEVYYTMGMLSYRYLKKFFNKAFSICDSTVTVTDKANAVKMYNLWRSTAMETAIEKNINISFEYADALAYNMILNPKKYRYIIAPNLYGDIISDMGAALVGGLGYAPSANIGDKNALFEPVHGSAPDIAGRDMANPAASIMAGSMLLEYLGYRDESRIINDMVRNLYINGVFNSERTSKIIERFMTITK</sequence>
<dbReference type="PANTHER" id="PTHR43275:SF1">
    <property type="entry name" value="D-MALATE DEHYDROGENASE [DECARBOXYLATING]"/>
    <property type="match status" value="1"/>
</dbReference>
<proteinExistence type="predicted"/>
<accession>A0A8G2FVE2</accession>
<evidence type="ECO:0000256" key="5">
    <source>
        <dbReference type="ARBA" id="ARBA00023027"/>
    </source>
</evidence>
<dbReference type="AlphaFoldDB" id="A0A8G2FVE2"/>
<evidence type="ECO:0000313" key="8">
    <source>
        <dbReference type="EMBL" id="SMD30196.1"/>
    </source>
</evidence>
<organism evidence="8 9">
    <name type="scientific">Picrophilus torridus (strain ATCC 700027 / DSM 9790 / JCM 10055 / NBRC 100828 / KAW 2/3)</name>
    <dbReference type="NCBI Taxonomy" id="1122961"/>
    <lineage>
        <taxon>Archaea</taxon>
        <taxon>Methanobacteriati</taxon>
        <taxon>Thermoplasmatota</taxon>
        <taxon>Thermoplasmata</taxon>
        <taxon>Thermoplasmatales</taxon>
        <taxon>Picrophilaceae</taxon>
        <taxon>Picrophilus</taxon>
    </lineage>
</organism>
<comment type="cofactor">
    <cofactor evidence="2">
        <name>Mg(2+)</name>
        <dbReference type="ChEBI" id="CHEBI:18420"/>
    </cofactor>
</comment>
<dbReference type="PANTHER" id="PTHR43275">
    <property type="entry name" value="D-MALATE DEHYDROGENASE [DECARBOXYLATING]"/>
    <property type="match status" value="1"/>
</dbReference>
<evidence type="ECO:0000256" key="6">
    <source>
        <dbReference type="ARBA" id="ARBA00023211"/>
    </source>
</evidence>
<comment type="cofactor">
    <cofactor evidence="1">
        <name>Mn(2+)</name>
        <dbReference type="ChEBI" id="CHEBI:29035"/>
    </cofactor>
</comment>
<evidence type="ECO:0000259" key="7">
    <source>
        <dbReference type="SMART" id="SM01329"/>
    </source>
</evidence>
<reference evidence="8 9" key="1">
    <citation type="submission" date="2017-04" db="EMBL/GenBank/DDBJ databases">
        <authorList>
            <person name="Varghese N."/>
            <person name="Submissions S."/>
        </authorList>
    </citation>
    <scope>NUCLEOTIDE SEQUENCE [LARGE SCALE GENOMIC DNA]</scope>
    <source>
        <strain evidence="8 9">DSM 9789</strain>
    </source>
</reference>
<keyword evidence="6" id="KW-0464">Manganese</keyword>
<dbReference type="GO" id="GO:0016491">
    <property type="term" value="F:oxidoreductase activity"/>
    <property type="evidence" value="ECO:0007669"/>
    <property type="project" value="UniProtKB-KW"/>
</dbReference>
<evidence type="ECO:0000256" key="4">
    <source>
        <dbReference type="ARBA" id="ARBA00023002"/>
    </source>
</evidence>
<dbReference type="RefSeq" id="WP_084272268.1">
    <property type="nucleotide sequence ID" value="NZ_FWYE01000001.1"/>
</dbReference>
<dbReference type="Pfam" id="PF00180">
    <property type="entry name" value="Iso_dh"/>
    <property type="match status" value="1"/>
</dbReference>
<keyword evidence="4" id="KW-0560">Oxidoreductase</keyword>
<dbReference type="SUPFAM" id="SSF53659">
    <property type="entry name" value="Isocitrate/Isopropylmalate dehydrogenase-like"/>
    <property type="match status" value="1"/>
</dbReference>
<evidence type="ECO:0000256" key="3">
    <source>
        <dbReference type="ARBA" id="ARBA00022723"/>
    </source>
</evidence>
<dbReference type="Gene3D" id="3.40.718.10">
    <property type="entry name" value="Isopropylmalate Dehydrogenase"/>
    <property type="match status" value="1"/>
</dbReference>
<dbReference type="Proteomes" id="UP000192315">
    <property type="component" value="Unassembled WGS sequence"/>
</dbReference>
<dbReference type="EMBL" id="FWYE01000001">
    <property type="protein sequence ID" value="SMD30196.1"/>
    <property type="molecule type" value="Genomic_DNA"/>
</dbReference>
<keyword evidence="5" id="KW-0520">NAD</keyword>
<feature type="domain" description="Isopropylmalate dehydrogenase-like" evidence="7">
    <location>
        <begin position="3"/>
        <end position="330"/>
    </location>
</feature>
<evidence type="ECO:0000256" key="2">
    <source>
        <dbReference type="ARBA" id="ARBA00001946"/>
    </source>
</evidence>
<evidence type="ECO:0000313" key="9">
    <source>
        <dbReference type="Proteomes" id="UP000192315"/>
    </source>
</evidence>
<dbReference type="GO" id="GO:0046872">
    <property type="term" value="F:metal ion binding"/>
    <property type="evidence" value="ECO:0007669"/>
    <property type="project" value="UniProtKB-KW"/>
</dbReference>
<dbReference type="InterPro" id="IPR024084">
    <property type="entry name" value="IsoPropMal-DH-like_dom"/>
</dbReference>
<gene>
    <name evidence="8" type="ORF">SAMN02745355_0059</name>
</gene>